<sequence length="92" mass="10762">MTRDESIILARRGFTLIRNLLEYRVSVGAQQTIIQRLLTGPKYSNESAAHELAEALHNLDPDNDFLLELMRRNLAAFVEKYPRFRAHFEEFL</sequence>
<organism evidence="1 2">
    <name type="scientific">Thalassospira profundimaris</name>
    <dbReference type="NCBI Taxonomy" id="502049"/>
    <lineage>
        <taxon>Bacteria</taxon>
        <taxon>Pseudomonadati</taxon>
        <taxon>Pseudomonadota</taxon>
        <taxon>Alphaproteobacteria</taxon>
        <taxon>Rhodospirillales</taxon>
        <taxon>Thalassospiraceae</taxon>
        <taxon>Thalassospira</taxon>
    </lineage>
</organism>
<reference evidence="1 2" key="1">
    <citation type="submission" date="2014-07" db="EMBL/GenBank/DDBJ databases">
        <title>Draft genome sequence of Thalassospira profundimaris S25-3-2.</title>
        <authorList>
            <person name="Lai Q."/>
            <person name="Shao Z."/>
        </authorList>
    </citation>
    <scope>NUCLEOTIDE SEQUENCE [LARGE SCALE GENOMIC DNA]</scope>
    <source>
        <strain evidence="1 2">S25-3-2</strain>
    </source>
</reference>
<name>A0A367WFB1_9PROT</name>
<proteinExistence type="predicted"/>
<gene>
    <name evidence="1" type="ORF">TH25_25165</name>
</gene>
<comment type="caution">
    <text evidence="1">The sequence shown here is derived from an EMBL/GenBank/DDBJ whole genome shotgun (WGS) entry which is preliminary data.</text>
</comment>
<protein>
    <submittedName>
        <fullName evidence="1">Uncharacterized protein</fullName>
    </submittedName>
</protein>
<evidence type="ECO:0000313" key="2">
    <source>
        <dbReference type="Proteomes" id="UP000252517"/>
    </source>
</evidence>
<accession>A0A367WFB1</accession>
<evidence type="ECO:0000313" key="1">
    <source>
        <dbReference type="EMBL" id="RCK40146.1"/>
    </source>
</evidence>
<dbReference type="Proteomes" id="UP000252517">
    <property type="component" value="Unassembled WGS sequence"/>
</dbReference>
<dbReference type="EMBL" id="JPWH01000047">
    <property type="protein sequence ID" value="RCK40146.1"/>
    <property type="molecule type" value="Genomic_DNA"/>
</dbReference>
<dbReference type="AlphaFoldDB" id="A0A367WFB1"/>